<dbReference type="PROSITE" id="PS50887">
    <property type="entry name" value="GGDEF"/>
    <property type="match status" value="1"/>
</dbReference>
<dbReference type="Gene3D" id="3.20.20.450">
    <property type="entry name" value="EAL domain"/>
    <property type="match status" value="1"/>
</dbReference>
<evidence type="ECO:0000313" key="4">
    <source>
        <dbReference type="EMBL" id="PHP69054.1"/>
    </source>
</evidence>
<dbReference type="SUPFAM" id="SSF55073">
    <property type="entry name" value="Nucleotide cyclase"/>
    <property type="match status" value="1"/>
</dbReference>
<evidence type="ECO:0000259" key="2">
    <source>
        <dbReference type="PROSITE" id="PS50883"/>
    </source>
</evidence>
<dbReference type="Gene3D" id="3.30.70.270">
    <property type="match status" value="1"/>
</dbReference>
<comment type="caution">
    <text evidence="4">The sequence shown here is derived from an EMBL/GenBank/DDBJ whole genome shotgun (WGS) entry which is preliminary data.</text>
</comment>
<dbReference type="Proteomes" id="UP000221168">
    <property type="component" value="Unassembled WGS sequence"/>
</dbReference>
<dbReference type="SUPFAM" id="SSF141868">
    <property type="entry name" value="EAL domain-like"/>
    <property type="match status" value="1"/>
</dbReference>
<dbReference type="InterPro" id="IPR043128">
    <property type="entry name" value="Rev_trsase/Diguanyl_cyclase"/>
</dbReference>
<dbReference type="AlphaFoldDB" id="A0A2G1QUC4"/>
<dbReference type="CDD" id="cd01949">
    <property type="entry name" value="GGDEF"/>
    <property type="match status" value="1"/>
</dbReference>
<dbReference type="SMART" id="SM00267">
    <property type="entry name" value="GGDEF"/>
    <property type="match status" value="1"/>
</dbReference>
<dbReference type="OrthoDB" id="9814202at2"/>
<organism evidence="4 5">
    <name type="scientific">Zhengella mangrovi</name>
    <dbReference type="NCBI Taxonomy" id="1982044"/>
    <lineage>
        <taxon>Bacteria</taxon>
        <taxon>Pseudomonadati</taxon>
        <taxon>Pseudomonadota</taxon>
        <taxon>Alphaproteobacteria</taxon>
        <taxon>Hyphomicrobiales</taxon>
        <taxon>Notoacmeibacteraceae</taxon>
        <taxon>Zhengella</taxon>
    </lineage>
</organism>
<evidence type="ECO:0000313" key="5">
    <source>
        <dbReference type="Proteomes" id="UP000221168"/>
    </source>
</evidence>
<gene>
    <name evidence="4" type="ORF">CSC94_03515</name>
</gene>
<evidence type="ECO:0000259" key="3">
    <source>
        <dbReference type="PROSITE" id="PS50887"/>
    </source>
</evidence>
<dbReference type="GO" id="GO:0071111">
    <property type="term" value="F:cyclic-guanylate-specific phosphodiesterase activity"/>
    <property type="evidence" value="ECO:0007669"/>
    <property type="project" value="InterPro"/>
</dbReference>
<dbReference type="Pfam" id="PF00563">
    <property type="entry name" value="EAL"/>
    <property type="match status" value="1"/>
</dbReference>
<protein>
    <submittedName>
        <fullName evidence="4">GGDEF-domain containing protein</fullName>
    </submittedName>
</protein>
<sequence>MAIKGNPKRTRRFRLITIGASGLGSMLLGQWAMQLGLAEHMQSIPPSLLGGAIAGLGTVAASFAAIAFFAGVDESEQYVHQETHVDKLTGFHTRVAMIAKIAEAVASVLKSGKPIFMLDIDIDRFKQINDAIGYQQGDQLIRAFGERLKLQFPREVEIGRMGAGEFVVLLPDEVMTESIDTMVEDLLAEMMRPYQMAHNPQSVNLSAGIVALPKDGQDPIVLLRRSNLALQRARASGIGTWSIFHPEMSRVADYRHWIEGELPVAMKRGDFDLHYQPQLDLGTGKVVGYEALLRWRHPERGMIPPSEFIPVAEESGMIVPIGEWVLRRGCHDALSLPEDSYVAINLSPMQFMSGDLVELVKGALEEAGLPARRLELEITETAMTRDRNKAASILKLLSDMGVSIAIDDFGTGYSNLSYLMDFHFRKLKIDRSFVQRLESDENSGALVSTIVGLSRALGANTLAEGVETEGQAVLLRAAGCDEVQGFYYGKPAPLEDCKTFAARMRATPVASSDPVMAMPAQAGMLH</sequence>
<dbReference type="NCBIfam" id="TIGR00254">
    <property type="entry name" value="GGDEF"/>
    <property type="match status" value="1"/>
</dbReference>
<dbReference type="PANTHER" id="PTHR33121">
    <property type="entry name" value="CYCLIC DI-GMP PHOSPHODIESTERASE PDEF"/>
    <property type="match status" value="1"/>
</dbReference>
<keyword evidence="1" id="KW-1133">Transmembrane helix</keyword>
<feature type="domain" description="EAL" evidence="2">
    <location>
        <begin position="255"/>
        <end position="505"/>
    </location>
</feature>
<dbReference type="InterPro" id="IPR035919">
    <property type="entry name" value="EAL_sf"/>
</dbReference>
<feature type="domain" description="GGDEF" evidence="3">
    <location>
        <begin position="113"/>
        <end position="246"/>
    </location>
</feature>
<proteinExistence type="predicted"/>
<dbReference type="Pfam" id="PF00990">
    <property type="entry name" value="GGDEF"/>
    <property type="match status" value="1"/>
</dbReference>
<accession>A0A2G1QUC4</accession>
<dbReference type="InterPro" id="IPR001633">
    <property type="entry name" value="EAL_dom"/>
</dbReference>
<keyword evidence="5" id="KW-1185">Reference proteome</keyword>
<reference evidence="4 5" key="1">
    <citation type="submission" date="2017-10" db="EMBL/GenBank/DDBJ databases">
        <title>Sedimentibacterium mangrovi gen. nov., sp. nov., a novel member of family Phyllobacteriacea isolated from mangrove sediment.</title>
        <authorList>
            <person name="Liao H."/>
            <person name="Tian Y."/>
        </authorList>
    </citation>
    <scope>NUCLEOTIDE SEQUENCE [LARGE SCALE GENOMIC DNA]</scope>
    <source>
        <strain evidence="4 5">X9-2-2</strain>
    </source>
</reference>
<keyword evidence="1" id="KW-0812">Transmembrane</keyword>
<dbReference type="PROSITE" id="PS50883">
    <property type="entry name" value="EAL"/>
    <property type="match status" value="1"/>
</dbReference>
<dbReference type="SMART" id="SM00052">
    <property type="entry name" value="EAL"/>
    <property type="match status" value="1"/>
</dbReference>
<dbReference type="InterPro" id="IPR050706">
    <property type="entry name" value="Cyclic-di-GMP_PDE-like"/>
</dbReference>
<feature type="transmembrane region" description="Helical" evidence="1">
    <location>
        <begin position="12"/>
        <end position="32"/>
    </location>
</feature>
<keyword evidence="1" id="KW-0472">Membrane</keyword>
<dbReference type="RefSeq" id="WP_099303743.1">
    <property type="nucleotide sequence ID" value="NZ_PDVP01000001.1"/>
</dbReference>
<name>A0A2G1QUC4_9HYPH</name>
<dbReference type="InterPro" id="IPR000160">
    <property type="entry name" value="GGDEF_dom"/>
</dbReference>
<feature type="transmembrane region" description="Helical" evidence="1">
    <location>
        <begin position="52"/>
        <end position="72"/>
    </location>
</feature>
<dbReference type="PANTHER" id="PTHR33121:SF70">
    <property type="entry name" value="SIGNALING PROTEIN YKOW"/>
    <property type="match status" value="1"/>
</dbReference>
<dbReference type="InterPro" id="IPR029787">
    <property type="entry name" value="Nucleotide_cyclase"/>
</dbReference>
<dbReference type="EMBL" id="PDVP01000001">
    <property type="protein sequence ID" value="PHP69054.1"/>
    <property type="molecule type" value="Genomic_DNA"/>
</dbReference>
<dbReference type="CDD" id="cd01948">
    <property type="entry name" value="EAL"/>
    <property type="match status" value="1"/>
</dbReference>
<evidence type="ECO:0000256" key="1">
    <source>
        <dbReference type="SAM" id="Phobius"/>
    </source>
</evidence>